<keyword evidence="10" id="KW-1185">Reference proteome</keyword>
<dbReference type="PROSITE" id="PS00216">
    <property type="entry name" value="SUGAR_TRANSPORT_1"/>
    <property type="match status" value="1"/>
</dbReference>
<evidence type="ECO:0000256" key="3">
    <source>
        <dbReference type="ARBA" id="ARBA00022448"/>
    </source>
</evidence>
<dbReference type="EMBL" id="BTSX01000002">
    <property type="protein sequence ID" value="GMS82856.1"/>
    <property type="molecule type" value="Genomic_DNA"/>
</dbReference>
<feature type="transmembrane region" description="Helical" evidence="7">
    <location>
        <begin position="197"/>
        <end position="216"/>
    </location>
</feature>
<sequence length="484" mass="52663">IQEESRDGQHDNDARVSLITKLVPTFTVNEAIEASGFSRFQYVLCAIHGLSWLASAMLIMLLAILTPSLHCDWNLSTAQQAMCSTSVFVGWLVASPVWGRVCDLYGRRKGLIAASLVGVIFSILTALAPNYYLFIAARFGVGFANGGHAQSVTLTGEFLPAASRARWLIFLKCFWAVGAAIDAGLAIVILPSLGWRWLVAVTAIPLALFGICSWWLPESIRFDVSKGRLTEARATLDRIAHFNGSSVPEGELAMPKEESAGSSSMMDLLNGTWRRTSIQVWILWATFGAVYYGIAIYTSLLLQSPVDQCGARGDEDLGTRAKRADECRQLTTENYIYIVVTTMSEVPGFILTMFAVEWFGRRGTFAIGFGVFAACSVALTICLPRFIIVTVLFVGRSAIAAVYQTGYMYTSEVYPTSIKAQGLGVASGWGRIGSMATPFIVQMLFSLNLIYPAIVFIVAGTVGAIVSILLPIETSEKSKRNKVS</sequence>
<reference evidence="9" key="1">
    <citation type="submission" date="2023-10" db="EMBL/GenBank/DDBJ databases">
        <title>Genome assembly of Pristionchus species.</title>
        <authorList>
            <person name="Yoshida K."/>
            <person name="Sommer R.J."/>
        </authorList>
    </citation>
    <scope>NUCLEOTIDE SEQUENCE</scope>
    <source>
        <strain evidence="9">RS0144</strain>
    </source>
</reference>
<evidence type="ECO:0000313" key="9">
    <source>
        <dbReference type="EMBL" id="GMS82856.1"/>
    </source>
</evidence>
<feature type="domain" description="Major facilitator superfamily (MFS) profile" evidence="8">
    <location>
        <begin position="44"/>
        <end position="475"/>
    </location>
</feature>
<dbReference type="Pfam" id="PF00083">
    <property type="entry name" value="Sugar_tr"/>
    <property type="match status" value="1"/>
</dbReference>
<dbReference type="SUPFAM" id="SSF103473">
    <property type="entry name" value="MFS general substrate transporter"/>
    <property type="match status" value="1"/>
</dbReference>
<gene>
    <name evidence="9" type="ORF">PENTCL1PPCAC_5031</name>
</gene>
<evidence type="ECO:0000259" key="8">
    <source>
        <dbReference type="PROSITE" id="PS50850"/>
    </source>
</evidence>
<dbReference type="PROSITE" id="PS50850">
    <property type="entry name" value="MFS"/>
    <property type="match status" value="1"/>
</dbReference>
<comment type="similarity">
    <text evidence="2">Belongs to the major facilitator superfamily.</text>
</comment>
<feature type="transmembrane region" description="Helical" evidence="7">
    <location>
        <begin position="362"/>
        <end position="379"/>
    </location>
</feature>
<feature type="transmembrane region" description="Helical" evidence="7">
    <location>
        <begin position="335"/>
        <end position="356"/>
    </location>
</feature>
<feature type="transmembrane region" description="Helical" evidence="7">
    <location>
        <begin position="278"/>
        <end position="302"/>
    </location>
</feature>
<feature type="transmembrane region" description="Helical" evidence="7">
    <location>
        <begin position="167"/>
        <end position="190"/>
    </location>
</feature>
<comment type="caution">
    <text evidence="9">The sequence shown here is derived from an EMBL/GenBank/DDBJ whole genome shotgun (WGS) entry which is preliminary data.</text>
</comment>
<feature type="transmembrane region" description="Helical" evidence="7">
    <location>
        <begin position="449"/>
        <end position="472"/>
    </location>
</feature>
<keyword evidence="6 7" id="KW-0472">Membrane</keyword>
<feature type="transmembrane region" description="Helical" evidence="7">
    <location>
        <begin position="42"/>
        <end position="65"/>
    </location>
</feature>
<organism evidence="9 10">
    <name type="scientific">Pristionchus entomophagus</name>
    <dbReference type="NCBI Taxonomy" id="358040"/>
    <lineage>
        <taxon>Eukaryota</taxon>
        <taxon>Metazoa</taxon>
        <taxon>Ecdysozoa</taxon>
        <taxon>Nematoda</taxon>
        <taxon>Chromadorea</taxon>
        <taxon>Rhabditida</taxon>
        <taxon>Rhabditina</taxon>
        <taxon>Diplogasteromorpha</taxon>
        <taxon>Diplogasteroidea</taxon>
        <taxon>Neodiplogasteridae</taxon>
        <taxon>Pristionchus</taxon>
    </lineage>
</organism>
<dbReference type="GO" id="GO:0022857">
    <property type="term" value="F:transmembrane transporter activity"/>
    <property type="evidence" value="ECO:0007669"/>
    <property type="project" value="InterPro"/>
</dbReference>
<keyword evidence="4 7" id="KW-0812">Transmembrane</keyword>
<name>A0AAV5SHL0_9BILA</name>
<evidence type="ECO:0000256" key="6">
    <source>
        <dbReference type="ARBA" id="ARBA00023136"/>
    </source>
</evidence>
<keyword evidence="5 7" id="KW-1133">Transmembrane helix</keyword>
<dbReference type="InterPro" id="IPR005828">
    <property type="entry name" value="MFS_sugar_transport-like"/>
</dbReference>
<feature type="transmembrane region" description="Helical" evidence="7">
    <location>
        <begin position="111"/>
        <end position="133"/>
    </location>
</feature>
<evidence type="ECO:0000256" key="1">
    <source>
        <dbReference type="ARBA" id="ARBA00004141"/>
    </source>
</evidence>
<evidence type="ECO:0000256" key="7">
    <source>
        <dbReference type="SAM" id="Phobius"/>
    </source>
</evidence>
<protein>
    <recommendedName>
        <fullName evidence="8">Major facilitator superfamily (MFS) profile domain-containing protein</fullName>
    </recommendedName>
</protein>
<dbReference type="InterPro" id="IPR005829">
    <property type="entry name" value="Sugar_transporter_CS"/>
</dbReference>
<evidence type="ECO:0000256" key="5">
    <source>
        <dbReference type="ARBA" id="ARBA00022989"/>
    </source>
</evidence>
<feature type="non-terminal residue" evidence="9">
    <location>
        <position position="1"/>
    </location>
</feature>
<dbReference type="AlphaFoldDB" id="A0AAV5SHL0"/>
<feature type="non-terminal residue" evidence="9">
    <location>
        <position position="484"/>
    </location>
</feature>
<dbReference type="Gene3D" id="1.20.1250.20">
    <property type="entry name" value="MFS general substrate transporter like domains"/>
    <property type="match status" value="1"/>
</dbReference>
<proteinExistence type="inferred from homology"/>
<evidence type="ECO:0000313" key="10">
    <source>
        <dbReference type="Proteomes" id="UP001432027"/>
    </source>
</evidence>
<dbReference type="GO" id="GO:0016020">
    <property type="term" value="C:membrane"/>
    <property type="evidence" value="ECO:0007669"/>
    <property type="project" value="UniProtKB-SubCell"/>
</dbReference>
<comment type="subcellular location">
    <subcellularLocation>
        <location evidence="1">Membrane</location>
        <topology evidence="1">Multi-pass membrane protein</topology>
    </subcellularLocation>
</comment>
<accession>A0AAV5SHL0</accession>
<dbReference type="PANTHER" id="PTHR23511:SF5">
    <property type="entry name" value="MAJOR FACILITATOR-TYPE TRANSPORTER HXNZ-RELATED"/>
    <property type="match status" value="1"/>
</dbReference>
<evidence type="ECO:0000256" key="4">
    <source>
        <dbReference type="ARBA" id="ARBA00022692"/>
    </source>
</evidence>
<dbReference type="Proteomes" id="UP001432027">
    <property type="component" value="Unassembled WGS sequence"/>
</dbReference>
<dbReference type="InterPro" id="IPR020846">
    <property type="entry name" value="MFS_dom"/>
</dbReference>
<evidence type="ECO:0000256" key="2">
    <source>
        <dbReference type="ARBA" id="ARBA00008335"/>
    </source>
</evidence>
<keyword evidence="3" id="KW-0813">Transport</keyword>
<dbReference type="InterPro" id="IPR036259">
    <property type="entry name" value="MFS_trans_sf"/>
</dbReference>
<dbReference type="PANTHER" id="PTHR23511">
    <property type="entry name" value="SYNAPTIC VESICLE GLYCOPROTEIN 2"/>
    <property type="match status" value="1"/>
</dbReference>